<dbReference type="Proteomes" id="UP000824469">
    <property type="component" value="Unassembled WGS sequence"/>
</dbReference>
<keyword evidence="1" id="KW-0472">Membrane</keyword>
<comment type="caution">
    <text evidence="2">The sequence shown here is derived from an EMBL/GenBank/DDBJ whole genome shotgun (WGS) entry which is preliminary data.</text>
</comment>
<keyword evidence="1" id="KW-0812">Transmembrane</keyword>
<evidence type="ECO:0000313" key="2">
    <source>
        <dbReference type="EMBL" id="KAH9300631.1"/>
    </source>
</evidence>
<feature type="non-terminal residue" evidence="2">
    <location>
        <position position="67"/>
    </location>
</feature>
<name>A0AA38CJ68_TAXCH</name>
<gene>
    <name evidence="2" type="ORF">KI387_012214</name>
</gene>
<reference evidence="2 3" key="1">
    <citation type="journal article" date="2021" name="Nat. Plants">
        <title>The Taxus genome provides insights into paclitaxel biosynthesis.</title>
        <authorList>
            <person name="Xiong X."/>
            <person name="Gou J."/>
            <person name="Liao Q."/>
            <person name="Li Y."/>
            <person name="Zhou Q."/>
            <person name="Bi G."/>
            <person name="Li C."/>
            <person name="Du R."/>
            <person name="Wang X."/>
            <person name="Sun T."/>
            <person name="Guo L."/>
            <person name="Liang H."/>
            <person name="Lu P."/>
            <person name="Wu Y."/>
            <person name="Zhang Z."/>
            <person name="Ro D.K."/>
            <person name="Shang Y."/>
            <person name="Huang S."/>
            <person name="Yan J."/>
        </authorList>
    </citation>
    <scope>NUCLEOTIDE SEQUENCE [LARGE SCALE GENOMIC DNA]</scope>
    <source>
        <strain evidence="2">Ta-2019</strain>
    </source>
</reference>
<proteinExistence type="predicted"/>
<organism evidence="2 3">
    <name type="scientific">Taxus chinensis</name>
    <name type="common">Chinese yew</name>
    <name type="synonym">Taxus wallichiana var. chinensis</name>
    <dbReference type="NCBI Taxonomy" id="29808"/>
    <lineage>
        <taxon>Eukaryota</taxon>
        <taxon>Viridiplantae</taxon>
        <taxon>Streptophyta</taxon>
        <taxon>Embryophyta</taxon>
        <taxon>Tracheophyta</taxon>
        <taxon>Spermatophyta</taxon>
        <taxon>Pinopsida</taxon>
        <taxon>Pinidae</taxon>
        <taxon>Conifers II</taxon>
        <taxon>Cupressales</taxon>
        <taxon>Taxaceae</taxon>
        <taxon>Taxus</taxon>
    </lineage>
</organism>
<evidence type="ECO:0000256" key="1">
    <source>
        <dbReference type="SAM" id="Phobius"/>
    </source>
</evidence>
<dbReference type="EMBL" id="JAHRHJ020000009">
    <property type="protein sequence ID" value="KAH9300631.1"/>
    <property type="molecule type" value="Genomic_DNA"/>
</dbReference>
<feature type="non-terminal residue" evidence="2">
    <location>
        <position position="1"/>
    </location>
</feature>
<sequence>VYEIRSREELRKISRLGYDVEPHGLLYFISCYCMLLNILHTITSAGVYERIKAPLLTLVGSGSSEQS</sequence>
<protein>
    <submittedName>
        <fullName evidence="2">Uncharacterized protein</fullName>
    </submittedName>
</protein>
<keyword evidence="3" id="KW-1185">Reference proteome</keyword>
<feature type="transmembrane region" description="Helical" evidence="1">
    <location>
        <begin position="25"/>
        <end position="48"/>
    </location>
</feature>
<keyword evidence="1" id="KW-1133">Transmembrane helix</keyword>
<evidence type="ECO:0000313" key="3">
    <source>
        <dbReference type="Proteomes" id="UP000824469"/>
    </source>
</evidence>
<accession>A0AA38CJ68</accession>
<dbReference type="AlphaFoldDB" id="A0AA38CJ68"/>